<gene>
    <name evidence="5" type="ORF">H9932_09785</name>
</gene>
<dbReference type="AlphaFoldDB" id="A0A9D2Q1R8"/>
<protein>
    <recommendedName>
        <fullName evidence="2">RNA pseudouridylate synthase</fullName>
    </recommendedName>
    <alternativeName>
        <fullName evidence="3">RNA-uridine isomerase</fullName>
    </alternativeName>
</protein>
<dbReference type="PANTHER" id="PTHR21600">
    <property type="entry name" value="MITOCHONDRIAL RNA PSEUDOURIDINE SYNTHASE"/>
    <property type="match status" value="1"/>
</dbReference>
<proteinExistence type="predicted"/>
<evidence type="ECO:0000313" key="6">
    <source>
        <dbReference type="Proteomes" id="UP000823854"/>
    </source>
</evidence>
<feature type="domain" description="Pseudouridine synthase RsuA/RluA-like" evidence="4">
    <location>
        <begin position="86"/>
        <end position="240"/>
    </location>
</feature>
<dbReference type="InterPro" id="IPR006145">
    <property type="entry name" value="PsdUridine_synth_RsuA/RluA"/>
</dbReference>
<evidence type="ECO:0000313" key="5">
    <source>
        <dbReference type="EMBL" id="HJC69950.1"/>
    </source>
</evidence>
<dbReference type="Proteomes" id="UP000823854">
    <property type="component" value="Unassembled WGS sequence"/>
</dbReference>
<dbReference type="Gene3D" id="3.30.2350.10">
    <property type="entry name" value="Pseudouridine synthase"/>
    <property type="match status" value="1"/>
</dbReference>
<evidence type="ECO:0000256" key="3">
    <source>
        <dbReference type="ARBA" id="ARBA00033164"/>
    </source>
</evidence>
<organism evidence="5 6">
    <name type="scientific">Candidatus Brachybacterium intestinipullorum</name>
    <dbReference type="NCBI Taxonomy" id="2838512"/>
    <lineage>
        <taxon>Bacteria</taxon>
        <taxon>Bacillati</taxon>
        <taxon>Actinomycetota</taxon>
        <taxon>Actinomycetes</taxon>
        <taxon>Micrococcales</taxon>
        <taxon>Dermabacteraceae</taxon>
        <taxon>Brachybacterium</taxon>
    </lineage>
</organism>
<dbReference type="GO" id="GO:0000455">
    <property type="term" value="P:enzyme-directed rRNA pseudouridine synthesis"/>
    <property type="evidence" value="ECO:0007669"/>
    <property type="project" value="TreeGrafter"/>
</dbReference>
<evidence type="ECO:0000256" key="2">
    <source>
        <dbReference type="ARBA" id="ARBA00031870"/>
    </source>
</evidence>
<evidence type="ECO:0000259" key="4">
    <source>
        <dbReference type="Pfam" id="PF00849"/>
    </source>
</evidence>
<name>A0A9D2Q1R8_9MICO</name>
<reference evidence="5" key="1">
    <citation type="journal article" date="2021" name="PeerJ">
        <title>Extensive microbial diversity within the chicken gut microbiome revealed by metagenomics and culture.</title>
        <authorList>
            <person name="Gilroy R."/>
            <person name="Ravi A."/>
            <person name="Getino M."/>
            <person name="Pursley I."/>
            <person name="Horton D.L."/>
            <person name="Alikhan N.F."/>
            <person name="Baker D."/>
            <person name="Gharbi K."/>
            <person name="Hall N."/>
            <person name="Watson M."/>
            <person name="Adriaenssens E.M."/>
            <person name="Foster-Nyarko E."/>
            <person name="Jarju S."/>
            <person name="Secka A."/>
            <person name="Antonio M."/>
            <person name="Oren A."/>
            <person name="Chaudhuri R.R."/>
            <person name="La Ragione R."/>
            <person name="Hildebrand F."/>
            <person name="Pallen M.J."/>
        </authorList>
    </citation>
    <scope>NUCLEOTIDE SEQUENCE</scope>
    <source>
        <strain evidence="5">CHK130-7132</strain>
    </source>
</reference>
<evidence type="ECO:0000256" key="1">
    <source>
        <dbReference type="ARBA" id="ARBA00000073"/>
    </source>
</evidence>
<dbReference type="InterPro" id="IPR020103">
    <property type="entry name" value="PsdUridine_synth_cat_dom_sf"/>
</dbReference>
<dbReference type="PANTHER" id="PTHR21600:SF84">
    <property type="entry name" value="PSEUDOURIDINE SYNTHASE RSUA_RLUA-LIKE DOMAIN-CONTAINING PROTEIN"/>
    <property type="match status" value="1"/>
</dbReference>
<dbReference type="EMBL" id="DWWC01000202">
    <property type="protein sequence ID" value="HJC69950.1"/>
    <property type="molecule type" value="Genomic_DNA"/>
</dbReference>
<accession>A0A9D2Q1R8</accession>
<dbReference type="GO" id="GO:0003723">
    <property type="term" value="F:RNA binding"/>
    <property type="evidence" value="ECO:0007669"/>
    <property type="project" value="InterPro"/>
</dbReference>
<dbReference type="SUPFAM" id="SSF55120">
    <property type="entry name" value="Pseudouridine synthase"/>
    <property type="match status" value="1"/>
</dbReference>
<comment type="caution">
    <text evidence="5">The sequence shown here is derived from an EMBL/GenBank/DDBJ whole genome shotgun (WGS) entry which is preliminary data.</text>
</comment>
<dbReference type="Pfam" id="PF00849">
    <property type="entry name" value="PseudoU_synth_2"/>
    <property type="match status" value="1"/>
</dbReference>
<dbReference type="GO" id="GO:0140098">
    <property type="term" value="F:catalytic activity, acting on RNA"/>
    <property type="evidence" value="ECO:0007669"/>
    <property type="project" value="UniProtKB-ARBA"/>
</dbReference>
<comment type="catalytic activity">
    <reaction evidence="1">
        <text>a uridine in RNA = a pseudouridine in RNA</text>
        <dbReference type="Rhea" id="RHEA:48348"/>
        <dbReference type="Rhea" id="RHEA-COMP:12068"/>
        <dbReference type="Rhea" id="RHEA-COMP:12069"/>
        <dbReference type="ChEBI" id="CHEBI:65314"/>
        <dbReference type="ChEBI" id="CHEBI:65315"/>
    </reaction>
</comment>
<dbReference type="GO" id="GO:0009982">
    <property type="term" value="F:pseudouridine synthase activity"/>
    <property type="evidence" value="ECO:0007669"/>
    <property type="project" value="InterPro"/>
</dbReference>
<sequence length="289" mass="32008">MRWRIGQDASPGLAVHRLRERFPALADPAATPLADRFAAGEIVDAHGRVWAATDPVGPGDELWFHRELRPEEVPADPLPILFRDEHLLVIDKPHDVATMPRGAHVLSSALVRLRRQTGVAELVPLHRLDRRTAGVLAFGILPAERSAYQELFARREVDKRYEALVRPGRDCTLPRGPGERAVLEDRLLKERGVLTAVVVPGTPNALTELEVLGPADGAALRLALRPRTGRTHQLRIQLSSRGAPIVGEDLYPVPQAEPHGPLRLLARSLAFTDPITGRTREFHSHRTVR</sequence>
<dbReference type="InterPro" id="IPR050188">
    <property type="entry name" value="RluA_PseudoU_synthase"/>
</dbReference>
<reference evidence="5" key="2">
    <citation type="submission" date="2021-04" db="EMBL/GenBank/DDBJ databases">
        <authorList>
            <person name="Gilroy R."/>
        </authorList>
    </citation>
    <scope>NUCLEOTIDE SEQUENCE</scope>
    <source>
        <strain evidence="5">CHK130-7132</strain>
    </source>
</reference>